<organism evidence="1 2">
    <name type="scientific">Paenibacillus mesotrionivorans</name>
    <dbReference type="NCBI Taxonomy" id="3160968"/>
    <lineage>
        <taxon>Bacteria</taxon>
        <taxon>Bacillati</taxon>
        <taxon>Bacillota</taxon>
        <taxon>Bacilli</taxon>
        <taxon>Bacillales</taxon>
        <taxon>Paenibacillaceae</taxon>
        <taxon>Paenibacillus</taxon>
    </lineage>
</organism>
<gene>
    <name evidence="1" type="ORF">ACI1P1_27620</name>
</gene>
<comment type="caution">
    <text evidence="1">The sequence shown here is derived from an EMBL/GenBank/DDBJ whole genome shotgun (WGS) entry which is preliminary data.</text>
</comment>
<protein>
    <submittedName>
        <fullName evidence="1">Polysaccharide deacetylase family protein</fullName>
        <ecNumber evidence="1">3.-.-.-</ecNumber>
    </submittedName>
</protein>
<dbReference type="Proteomes" id="UP001631969">
    <property type="component" value="Unassembled WGS sequence"/>
</dbReference>
<evidence type="ECO:0000313" key="1">
    <source>
        <dbReference type="EMBL" id="MFM9332073.1"/>
    </source>
</evidence>
<dbReference type="EC" id="3.-.-.-" evidence="1"/>
<sequence>MNVKLNLFPGGRVKALTLSYDDGRIHDRRLVEIMNRHGIKGTFHLNSGFFGRDSYITEEEIGSLFTGHEVSAHTTTHPFLELTPTEGIATQLLDDRNKLEELCGYPVRGMSYPFGTYDSRVLASLPALGIEYSRTTQSHGGFQLPSNWLEWHPTCHHRDMLAKGEEFLALVPRYSRMQLFYLWGHSYEFDNNNNWEDMEKFCAMMGNHEDIWYATNIEVLDYIQALKGLRFSVDQSRVYNPSATDVWVTAEGNAVLIPAGKYVKL</sequence>
<reference evidence="1" key="1">
    <citation type="submission" date="2024-12" db="EMBL/GenBank/DDBJ databases">
        <authorList>
            <person name="Wu N."/>
        </authorList>
    </citation>
    <scope>NUCLEOTIDE SEQUENCE</scope>
    <source>
        <strain evidence="1">P15</strain>
    </source>
</reference>
<name>A0ACC7P517_9BACL</name>
<keyword evidence="2" id="KW-1185">Reference proteome</keyword>
<keyword evidence="1" id="KW-0378">Hydrolase</keyword>
<accession>A0ACC7P517</accession>
<proteinExistence type="predicted"/>
<evidence type="ECO:0000313" key="2">
    <source>
        <dbReference type="Proteomes" id="UP001631969"/>
    </source>
</evidence>
<dbReference type="EMBL" id="JBJURJ010000025">
    <property type="protein sequence ID" value="MFM9332073.1"/>
    <property type="molecule type" value="Genomic_DNA"/>
</dbReference>